<sequence>DKNLPSVPPILVTLPEDYPESSPEYATSGKDYDSTPFLKAILRGLSTYLFEIPGQFSLTSLLDMWLNPHHSVHGFNAHTTQLPQLPWMRISVHIVYILNNAMKTQEYKNTS</sequence>
<dbReference type="EMBL" id="JBJQND010000013">
    <property type="protein sequence ID" value="KAL3856795.1"/>
    <property type="molecule type" value="Genomic_DNA"/>
</dbReference>
<evidence type="ECO:0000313" key="4">
    <source>
        <dbReference type="Proteomes" id="UP001634394"/>
    </source>
</evidence>
<comment type="caution">
    <text evidence="3">The sequence shown here is derived from an EMBL/GenBank/DDBJ whole genome shotgun (WGS) entry which is preliminary data.</text>
</comment>
<evidence type="ECO:0000313" key="3">
    <source>
        <dbReference type="EMBL" id="KAL3856795.1"/>
    </source>
</evidence>
<protein>
    <recommendedName>
        <fullName evidence="2">ARC105/Med15 mediator subunit C-terminal domain-containing protein</fullName>
    </recommendedName>
</protein>
<reference evidence="3 4" key="1">
    <citation type="submission" date="2024-11" db="EMBL/GenBank/DDBJ databases">
        <title>Chromosome-level genome assembly of the freshwater bivalve Anodonta woodiana.</title>
        <authorList>
            <person name="Chen X."/>
        </authorList>
    </citation>
    <scope>NUCLEOTIDE SEQUENCE [LARGE SCALE GENOMIC DNA]</scope>
    <source>
        <strain evidence="3">MN2024</strain>
        <tissue evidence="3">Gills</tissue>
    </source>
</reference>
<feature type="domain" description="ARC105/Med15 mediator subunit C-terminal" evidence="2">
    <location>
        <begin position="1"/>
        <end position="65"/>
    </location>
</feature>
<keyword evidence="4" id="KW-1185">Reference proteome</keyword>
<proteinExistence type="predicted"/>
<feature type="region of interest" description="Disordered" evidence="1">
    <location>
        <begin position="1"/>
        <end position="31"/>
    </location>
</feature>
<gene>
    <name evidence="3" type="ORF">ACJMK2_011512</name>
</gene>
<dbReference type="Proteomes" id="UP001634394">
    <property type="component" value="Unassembled WGS sequence"/>
</dbReference>
<dbReference type="InterPro" id="IPR048386">
    <property type="entry name" value="Med15_C"/>
</dbReference>
<evidence type="ECO:0000259" key="2">
    <source>
        <dbReference type="Pfam" id="PF21539"/>
    </source>
</evidence>
<feature type="non-terminal residue" evidence="3">
    <location>
        <position position="1"/>
    </location>
</feature>
<organism evidence="3 4">
    <name type="scientific">Sinanodonta woodiana</name>
    <name type="common">Chinese pond mussel</name>
    <name type="synonym">Anodonta woodiana</name>
    <dbReference type="NCBI Taxonomy" id="1069815"/>
    <lineage>
        <taxon>Eukaryota</taxon>
        <taxon>Metazoa</taxon>
        <taxon>Spiralia</taxon>
        <taxon>Lophotrochozoa</taxon>
        <taxon>Mollusca</taxon>
        <taxon>Bivalvia</taxon>
        <taxon>Autobranchia</taxon>
        <taxon>Heteroconchia</taxon>
        <taxon>Palaeoheterodonta</taxon>
        <taxon>Unionida</taxon>
        <taxon>Unionoidea</taxon>
        <taxon>Unionidae</taxon>
        <taxon>Unioninae</taxon>
        <taxon>Sinanodonta</taxon>
    </lineage>
</organism>
<evidence type="ECO:0000256" key="1">
    <source>
        <dbReference type="SAM" id="MobiDB-lite"/>
    </source>
</evidence>
<dbReference type="AlphaFoldDB" id="A0ABD3V8C6"/>
<accession>A0ABD3V8C6</accession>
<name>A0ABD3V8C6_SINWO</name>
<dbReference type="Pfam" id="PF21539">
    <property type="entry name" value="Med15_C"/>
    <property type="match status" value="1"/>
</dbReference>